<accession>A0A223S9R1</accession>
<name>A0A223S9R1_9ACTN</name>
<reference evidence="2 3" key="1">
    <citation type="submission" date="2017-08" db="EMBL/GenBank/DDBJ databases">
        <title>The complete genome sequence of Nocardiopsis gilva YIM 90087.</title>
        <authorList>
            <person name="Yin M."/>
            <person name="Tang S."/>
        </authorList>
    </citation>
    <scope>NUCLEOTIDE SEQUENCE [LARGE SCALE GENOMIC DNA]</scope>
    <source>
        <strain evidence="2 3">YIM 90087</strain>
    </source>
</reference>
<proteinExistence type="predicted"/>
<keyword evidence="1" id="KW-1133">Transmembrane helix</keyword>
<dbReference type="RefSeq" id="WP_094932625.1">
    <property type="nucleotide sequence ID" value="NZ_CP022753.1"/>
</dbReference>
<keyword evidence="1" id="KW-0472">Membrane</keyword>
<organism evidence="2 3">
    <name type="scientific">Nocardiopsis gilva YIM 90087</name>
    <dbReference type="NCBI Taxonomy" id="1235441"/>
    <lineage>
        <taxon>Bacteria</taxon>
        <taxon>Bacillati</taxon>
        <taxon>Actinomycetota</taxon>
        <taxon>Actinomycetes</taxon>
        <taxon>Streptosporangiales</taxon>
        <taxon>Nocardiopsidaceae</taxon>
        <taxon>Nocardiopsis</taxon>
    </lineage>
</organism>
<evidence type="ECO:0000313" key="3">
    <source>
        <dbReference type="Proteomes" id="UP000215005"/>
    </source>
</evidence>
<dbReference type="EMBL" id="CP022753">
    <property type="protein sequence ID" value="ASU84874.1"/>
    <property type="molecule type" value="Genomic_DNA"/>
</dbReference>
<keyword evidence="3" id="KW-1185">Reference proteome</keyword>
<feature type="transmembrane region" description="Helical" evidence="1">
    <location>
        <begin position="202"/>
        <end position="223"/>
    </location>
</feature>
<feature type="transmembrane region" description="Helical" evidence="1">
    <location>
        <begin position="162"/>
        <end position="182"/>
    </location>
</feature>
<keyword evidence="1" id="KW-0812">Transmembrane</keyword>
<feature type="transmembrane region" description="Helical" evidence="1">
    <location>
        <begin position="136"/>
        <end position="155"/>
    </location>
</feature>
<evidence type="ECO:0000313" key="2">
    <source>
        <dbReference type="EMBL" id="ASU84874.1"/>
    </source>
</evidence>
<protein>
    <submittedName>
        <fullName evidence="2">Uncharacterized protein</fullName>
    </submittedName>
</protein>
<dbReference type="OrthoDB" id="3625703at2"/>
<dbReference type="AlphaFoldDB" id="A0A223S9R1"/>
<feature type="transmembrane region" description="Helical" evidence="1">
    <location>
        <begin position="94"/>
        <end position="116"/>
    </location>
</feature>
<dbReference type="KEGG" id="ngv:CDO52_20615"/>
<dbReference type="Proteomes" id="UP000215005">
    <property type="component" value="Chromosome"/>
</dbReference>
<gene>
    <name evidence="2" type="ORF">CDO52_20615</name>
</gene>
<feature type="transmembrane region" description="Helical" evidence="1">
    <location>
        <begin position="235"/>
        <end position="258"/>
    </location>
</feature>
<evidence type="ECO:0000256" key="1">
    <source>
        <dbReference type="SAM" id="Phobius"/>
    </source>
</evidence>
<sequence length="375" mass="40096">MRPRLHRVGWPLPPLLLLLPSTAITLFTWYATADQLTLSAPDWTHTSGVIAERTRLPAVLAATSSALIASRLTPRTRIFAQAWQVRAGWPTVGCHVLAALGWFLGAYLLGLLPLLWQTAARVDYGIPDPLVVGGAFLGLAALVALGYLVGAVLAAPLAVPAAAGAALLILYLPDVLGQWGALAPAVAADPPHLGMREERPFAAFRLAFFSLVVVVAGVLAAHVVRVGRRQSVAPYGVATVMLGVGLAVVPQYPAWAWVEYDPRKPKVCEDRASVRVCVHRGHEAELAAAAERADRLVDAYGPGAVDFHEVRDLSLARSHDDVVIGARQGVVWLRIRPGWAAEHSVPGAITRRLVPDAAAPRRADTPPRTVEQKFG</sequence>